<sequence>MKRPSCAPRRIDRRFPKGSSVPEQGRGGPVTLPPAAGVRAPASGEALVLEILKRADAKRWRARRALSGGGARMHARTRGSWRGGAATRTGQPRLRRPTAAGRGCCAPRRASAAALPSTPARLLQLATCQARGHSRPCRVRRKRAPRCRGGEVGHRTERASCRWRRLSIGVLYATVNFAQRLRRDRDRDWERDRLDLVS</sequence>
<reference evidence="3" key="1">
    <citation type="journal article" date="2017" name="Nat. Commun.">
        <title>The asparagus genome sheds light on the origin and evolution of a young Y chromosome.</title>
        <authorList>
            <person name="Harkess A."/>
            <person name="Zhou J."/>
            <person name="Xu C."/>
            <person name="Bowers J.E."/>
            <person name="Van der Hulst R."/>
            <person name="Ayyampalayam S."/>
            <person name="Mercati F."/>
            <person name="Riccardi P."/>
            <person name="McKain M.R."/>
            <person name="Kakrana A."/>
            <person name="Tang H."/>
            <person name="Ray J."/>
            <person name="Groenendijk J."/>
            <person name="Arikit S."/>
            <person name="Mathioni S.M."/>
            <person name="Nakano M."/>
            <person name="Shan H."/>
            <person name="Telgmann-Rauber A."/>
            <person name="Kanno A."/>
            <person name="Yue Z."/>
            <person name="Chen H."/>
            <person name="Li W."/>
            <person name="Chen Y."/>
            <person name="Xu X."/>
            <person name="Zhang Y."/>
            <person name="Luo S."/>
            <person name="Chen H."/>
            <person name="Gao J."/>
            <person name="Mao Z."/>
            <person name="Pires J.C."/>
            <person name="Luo M."/>
            <person name="Kudrna D."/>
            <person name="Wing R.A."/>
            <person name="Meyers B.C."/>
            <person name="Yi K."/>
            <person name="Kong H."/>
            <person name="Lavrijsen P."/>
            <person name="Sunseri F."/>
            <person name="Falavigna A."/>
            <person name="Ye Y."/>
            <person name="Leebens-Mack J.H."/>
            <person name="Chen G."/>
        </authorList>
    </citation>
    <scope>NUCLEOTIDE SEQUENCE [LARGE SCALE GENOMIC DNA]</scope>
    <source>
        <strain evidence="3">cv. DH0086</strain>
    </source>
</reference>
<feature type="region of interest" description="Disordered" evidence="1">
    <location>
        <begin position="63"/>
        <end position="103"/>
    </location>
</feature>
<feature type="region of interest" description="Disordered" evidence="1">
    <location>
        <begin position="1"/>
        <end position="38"/>
    </location>
</feature>
<gene>
    <name evidence="2" type="ORF">A4U43_C05F32130</name>
</gene>
<dbReference type="EMBL" id="CM007385">
    <property type="protein sequence ID" value="ONK70282.1"/>
    <property type="molecule type" value="Genomic_DNA"/>
</dbReference>
<organism evidence="2 3">
    <name type="scientific">Asparagus officinalis</name>
    <name type="common">Garden asparagus</name>
    <dbReference type="NCBI Taxonomy" id="4686"/>
    <lineage>
        <taxon>Eukaryota</taxon>
        <taxon>Viridiplantae</taxon>
        <taxon>Streptophyta</taxon>
        <taxon>Embryophyta</taxon>
        <taxon>Tracheophyta</taxon>
        <taxon>Spermatophyta</taxon>
        <taxon>Magnoliopsida</taxon>
        <taxon>Liliopsida</taxon>
        <taxon>Asparagales</taxon>
        <taxon>Asparagaceae</taxon>
        <taxon>Asparagoideae</taxon>
        <taxon>Asparagus</taxon>
    </lineage>
</organism>
<proteinExistence type="predicted"/>
<accession>A0A5P1EWJ4</accession>
<protein>
    <submittedName>
        <fullName evidence="2">Uncharacterized protein</fullName>
    </submittedName>
</protein>
<evidence type="ECO:0000313" key="2">
    <source>
        <dbReference type="EMBL" id="ONK70282.1"/>
    </source>
</evidence>
<dbReference type="Gramene" id="ONK70282">
    <property type="protein sequence ID" value="ONK70282"/>
    <property type="gene ID" value="A4U43_C05F32130"/>
</dbReference>
<evidence type="ECO:0000313" key="3">
    <source>
        <dbReference type="Proteomes" id="UP000243459"/>
    </source>
</evidence>
<dbReference type="AlphaFoldDB" id="A0A5P1EWJ4"/>
<evidence type="ECO:0000256" key="1">
    <source>
        <dbReference type="SAM" id="MobiDB-lite"/>
    </source>
</evidence>
<keyword evidence="3" id="KW-1185">Reference proteome</keyword>
<name>A0A5P1EWJ4_ASPOF</name>
<dbReference type="Proteomes" id="UP000243459">
    <property type="component" value="Chromosome 5"/>
</dbReference>